<feature type="compositionally biased region" description="Polar residues" evidence="6">
    <location>
        <begin position="932"/>
        <end position="941"/>
    </location>
</feature>
<keyword evidence="2" id="KW-0677">Repeat</keyword>
<dbReference type="InterPro" id="IPR036236">
    <property type="entry name" value="Znf_C2H2_sf"/>
</dbReference>
<keyword evidence="9" id="KW-1185">Reference proteome</keyword>
<evidence type="ECO:0000256" key="2">
    <source>
        <dbReference type="ARBA" id="ARBA00022737"/>
    </source>
</evidence>
<dbReference type="AlphaFoldDB" id="A0AAD5VQ46"/>
<feature type="domain" description="C2H2-type" evidence="7">
    <location>
        <begin position="991"/>
        <end position="1019"/>
    </location>
</feature>
<proteinExistence type="predicted"/>
<evidence type="ECO:0000256" key="6">
    <source>
        <dbReference type="SAM" id="MobiDB-lite"/>
    </source>
</evidence>
<feature type="compositionally biased region" description="Low complexity" evidence="6">
    <location>
        <begin position="920"/>
        <end position="931"/>
    </location>
</feature>
<name>A0AAD5VQ46_9AGAR</name>
<feature type="compositionally biased region" description="Polar residues" evidence="6">
    <location>
        <begin position="907"/>
        <end position="918"/>
    </location>
</feature>
<feature type="region of interest" description="Disordered" evidence="6">
    <location>
        <begin position="907"/>
        <end position="950"/>
    </location>
</feature>
<reference evidence="8" key="1">
    <citation type="submission" date="2022-07" db="EMBL/GenBank/DDBJ databases">
        <title>Genome Sequence of Leucocoprinus birnbaumii.</title>
        <authorList>
            <person name="Buettner E."/>
        </authorList>
    </citation>
    <scope>NUCLEOTIDE SEQUENCE</scope>
    <source>
        <strain evidence="8">VT141</strain>
    </source>
</reference>
<evidence type="ECO:0000256" key="4">
    <source>
        <dbReference type="ARBA" id="ARBA00022833"/>
    </source>
</evidence>
<dbReference type="Pfam" id="PF00096">
    <property type="entry name" value="zf-C2H2"/>
    <property type="match status" value="1"/>
</dbReference>
<dbReference type="GO" id="GO:0008270">
    <property type="term" value="F:zinc ion binding"/>
    <property type="evidence" value="ECO:0007669"/>
    <property type="project" value="UniProtKB-KW"/>
</dbReference>
<organism evidence="8 9">
    <name type="scientific">Leucocoprinus birnbaumii</name>
    <dbReference type="NCBI Taxonomy" id="56174"/>
    <lineage>
        <taxon>Eukaryota</taxon>
        <taxon>Fungi</taxon>
        <taxon>Dikarya</taxon>
        <taxon>Basidiomycota</taxon>
        <taxon>Agaricomycotina</taxon>
        <taxon>Agaricomycetes</taxon>
        <taxon>Agaricomycetidae</taxon>
        <taxon>Agaricales</taxon>
        <taxon>Agaricineae</taxon>
        <taxon>Agaricaceae</taxon>
        <taxon>Leucocoprinus</taxon>
    </lineage>
</organism>
<dbReference type="PANTHER" id="PTHR24379">
    <property type="entry name" value="KRAB AND ZINC FINGER DOMAIN-CONTAINING"/>
    <property type="match status" value="1"/>
</dbReference>
<evidence type="ECO:0000313" key="8">
    <source>
        <dbReference type="EMBL" id="KAJ3563642.1"/>
    </source>
</evidence>
<protein>
    <recommendedName>
        <fullName evidence="7">C2H2-type domain-containing protein</fullName>
    </recommendedName>
</protein>
<evidence type="ECO:0000256" key="1">
    <source>
        <dbReference type="ARBA" id="ARBA00022723"/>
    </source>
</evidence>
<dbReference type="SUPFAM" id="SSF57667">
    <property type="entry name" value="beta-beta-alpha zinc fingers"/>
    <property type="match status" value="1"/>
</dbReference>
<keyword evidence="4" id="KW-0862">Zinc</keyword>
<dbReference type="PROSITE" id="PS00028">
    <property type="entry name" value="ZINC_FINGER_C2H2_1"/>
    <property type="match status" value="3"/>
</dbReference>
<feature type="domain" description="C2H2-type" evidence="7">
    <location>
        <begin position="352"/>
        <end position="380"/>
    </location>
</feature>
<feature type="region of interest" description="Disordered" evidence="6">
    <location>
        <begin position="296"/>
        <end position="319"/>
    </location>
</feature>
<keyword evidence="1" id="KW-0479">Metal-binding</keyword>
<comment type="caution">
    <text evidence="8">The sequence shown here is derived from an EMBL/GenBank/DDBJ whole genome shotgun (WGS) entry which is preliminary data.</text>
</comment>
<dbReference type="PROSITE" id="PS50157">
    <property type="entry name" value="ZINC_FINGER_C2H2_2"/>
    <property type="match status" value="3"/>
</dbReference>
<keyword evidence="3 5" id="KW-0863">Zinc-finger</keyword>
<gene>
    <name evidence="8" type="ORF">NP233_g8810</name>
</gene>
<dbReference type="InterPro" id="IPR013087">
    <property type="entry name" value="Znf_C2H2_type"/>
</dbReference>
<sequence length="1065" mass="115962">MTDPSGHTWMAGQEILGTTGFSSFSTGVANYASFGSGLTGAIPALSIPPAHDFPHSPRTPAQSFDDSYCRSAFPGVTPSGSISDLYTPSSAATSVGPTTPFTPPQDQALRSHVQSPVALKSTSLAPPAHSAHLGGIGEPTAQNFNLQYSSFAPWQEPIHRDVDDHGVGLSLHGGPPHLLQDNLDLTLTELPCDATMSPLHEKPMSFNTHEEHPHEGRAQHQAMTHLLLHNPSVSPHHLARFSSSLFDTRHVKVEDCDQPDGTITTRVPTSSSLFDQYIFPNHQASTRGNKMISLSNSGGLRRTAPTSEKTRQAAEKKRKRPQKFYCDLCGHGFTSRQNLNNHYNSHSGESPYKCAACGKLYRHSRSFNRHYNAVHGNPSTEQGNVLIHIDAIDENPYPDSLSTRVPTSAQDMYGDTYHASRIITDVKHCIGKSLVCAMLQSRIHINARSDPIWARASDQIQGRLEWEAVVLSSCGVPSLSTTDTTSGNRHVHHSMHTENPVSGKRVLKSRRKRNAHNLPSHHKKPQIVLASSCHSFPTLYRYTWPSFWCPPTTRMSNTLDHQATRGYYSNNIAIKVHDSNFGPWPVHADSWASKSDHTLKATAPVDLWHYSDRYNTSSIDPRSPPSTITRELSHVCSQPQDLVQVNTSNLGPYRENEPSPSALSPPSSHHFYACSPYGGSTPLLVSPSTSTPPSSGRSALLTLTPEHGMHTAHGLPGSPGDWNSLTLSPASYDPRETGATPDLGNLHIGNGYDKQNYDEFSFGMVRHIAKPSGLSSMLLSSSQSFDGSQDIDDLELGLNSLADMPMPAPDMRPIHEAESTDINIAIVPAGNAGETVPLKVDLVNASDFQWDRNLLSPLPSVNTLPVAGDHYYTGRIENDQHVLVPGFGWGYDMSLTADGSPLTSGHLTSCENVSSPHVTPSASSAPIPGSPYTTPASSINPLPSEEGDVASTARSFLEAYRTGQTQVVNTKGVSERTLAAANANRKREAKFHCEICGNSQTSKQNLENHVLSRHMQVKRFLCPVDGCSAKYGHARGVNRHLDTKHPGHRQVKGKRGPSKRSQEDL</sequence>
<dbReference type="PANTHER" id="PTHR24379:SF121">
    <property type="entry name" value="C2H2-TYPE DOMAIN-CONTAINING PROTEIN"/>
    <property type="match status" value="1"/>
</dbReference>
<feature type="domain" description="C2H2-type" evidence="7">
    <location>
        <begin position="324"/>
        <end position="351"/>
    </location>
</feature>
<evidence type="ECO:0000256" key="3">
    <source>
        <dbReference type="ARBA" id="ARBA00022771"/>
    </source>
</evidence>
<evidence type="ECO:0000259" key="7">
    <source>
        <dbReference type="PROSITE" id="PS50157"/>
    </source>
</evidence>
<accession>A0AAD5VQ46</accession>
<dbReference type="EMBL" id="JANIEX010000737">
    <property type="protein sequence ID" value="KAJ3563642.1"/>
    <property type="molecule type" value="Genomic_DNA"/>
</dbReference>
<evidence type="ECO:0000256" key="5">
    <source>
        <dbReference type="PROSITE-ProRule" id="PRU00042"/>
    </source>
</evidence>
<dbReference type="Gene3D" id="3.30.160.60">
    <property type="entry name" value="Classic Zinc Finger"/>
    <property type="match status" value="3"/>
</dbReference>
<evidence type="ECO:0000313" key="9">
    <source>
        <dbReference type="Proteomes" id="UP001213000"/>
    </source>
</evidence>
<dbReference type="SMART" id="SM00355">
    <property type="entry name" value="ZnF_C2H2"/>
    <property type="match status" value="4"/>
</dbReference>
<feature type="region of interest" description="Disordered" evidence="6">
    <location>
        <begin position="1037"/>
        <end position="1065"/>
    </location>
</feature>
<feature type="region of interest" description="Disordered" evidence="6">
    <location>
        <begin position="708"/>
        <end position="729"/>
    </location>
</feature>
<dbReference type="Proteomes" id="UP001213000">
    <property type="component" value="Unassembled WGS sequence"/>
</dbReference>
<feature type="compositionally biased region" description="Basic residues" evidence="6">
    <location>
        <begin position="1046"/>
        <end position="1058"/>
    </location>
</feature>